<comment type="caution">
    <text evidence="1">The sequence shown here is derived from an EMBL/GenBank/DDBJ whole genome shotgun (WGS) entry which is preliminary data.</text>
</comment>
<evidence type="ECO:0000313" key="1">
    <source>
        <dbReference type="EMBL" id="KAL0940684.1"/>
    </source>
</evidence>
<dbReference type="Proteomes" id="UP000805649">
    <property type="component" value="Unassembled WGS sequence"/>
</dbReference>
<name>A0ACC3Z9D2_COLTU</name>
<gene>
    <name evidence="1" type="ORF">CTRU02_203447</name>
</gene>
<reference evidence="1 2" key="1">
    <citation type="journal article" date="2020" name="Phytopathology">
        <title>Genome Sequence Resources of Colletotrichum truncatum, C. plurivorum, C. musicola, and C. sojae: Four Species Pathogenic to Soybean (Glycine max).</title>
        <authorList>
            <person name="Rogerio F."/>
            <person name="Boufleur T.R."/>
            <person name="Ciampi-Guillardi M."/>
            <person name="Sukno S.A."/>
            <person name="Thon M.R."/>
            <person name="Massola Junior N.S."/>
            <person name="Baroncelli R."/>
        </authorList>
    </citation>
    <scope>NUCLEOTIDE SEQUENCE [LARGE SCALE GENOMIC DNA]</scope>
    <source>
        <strain evidence="1 2">CMES1059</strain>
    </source>
</reference>
<evidence type="ECO:0000313" key="2">
    <source>
        <dbReference type="Proteomes" id="UP000805649"/>
    </source>
</evidence>
<accession>A0ACC3Z9D2</accession>
<dbReference type="EMBL" id="VUJX02000002">
    <property type="protein sequence ID" value="KAL0940684.1"/>
    <property type="molecule type" value="Genomic_DNA"/>
</dbReference>
<keyword evidence="2" id="KW-1185">Reference proteome</keyword>
<proteinExistence type="predicted"/>
<organism evidence="1 2">
    <name type="scientific">Colletotrichum truncatum</name>
    <name type="common">Anthracnose fungus</name>
    <name type="synonym">Colletotrichum capsici</name>
    <dbReference type="NCBI Taxonomy" id="5467"/>
    <lineage>
        <taxon>Eukaryota</taxon>
        <taxon>Fungi</taxon>
        <taxon>Dikarya</taxon>
        <taxon>Ascomycota</taxon>
        <taxon>Pezizomycotina</taxon>
        <taxon>Sordariomycetes</taxon>
        <taxon>Hypocreomycetidae</taxon>
        <taxon>Glomerellales</taxon>
        <taxon>Glomerellaceae</taxon>
        <taxon>Colletotrichum</taxon>
        <taxon>Colletotrichum truncatum species complex</taxon>
    </lineage>
</organism>
<sequence>MASIKNSQRLLAQLSSSRISIASQLRQPQLGRRLVSTSAKYHSKGQQSNPVFTRFLIGAIGIAAAAPLAYKMAVQEPFELDTVSLAERDALTKQDAEITTDSPMRLRMEKFIKEQQQIIVKELERVDGGKFRRDEWSRKEGGGGITCVLQDGNVFEKGGVGVSVVYGTLPKPAIAKMRVNHKNLDDSVDALPFFAAGLSMVLHPKNPMAPTVHLNYRYFETTHPDGTSNAWWFGGGSDLTPSYLFDEDAVHFHKTLKETCDAHDKSYYPRFKKWCDEYFYNKHRNECRGVGGIFFDDLDETEKDRENTFAFIQDCLKSFLPGYIPILEKRKDMPFNEQEKDWQQIRRGKYVEFNLVHDRGTAFGLNTPGSRVESILMSLPLTASWKYMHEPEPKSREQRLVDVLRAPKEQDGNNMSPQPNNSTPATPRAVLTSLIDTLTSAPLPPSSTSPTNADNPLQGLPQSHRPLLLTLHVIFPSIVLPALDLLDRNLVTRVLLDKTTVSDSDSLIPAIDPADLHHRQSQQQPSGDDKDAGDRGVEDMTAGSSRREPAAFHLVRSVASTMSRHNKAAGAAMASATTTYLVQLDAWNCTCANFAFEAFPATGQAHDLEVLSANSVEDSHEVKPHEWQFGGSSLDGIDYGGVPCCKHLLASLLSEQWRDVLGSYVAERRVNREEMAGLVADV</sequence>
<protein>
    <submittedName>
        <fullName evidence="1">Oxygen-dependent coproporphyrinogen-III oxidase</fullName>
    </submittedName>
</protein>